<reference evidence="1 2" key="1">
    <citation type="journal article" date="2018" name="Sci. Rep.">
        <title>Genomic signatures of local adaptation to the degree of environmental predictability in rotifers.</title>
        <authorList>
            <person name="Franch-Gras L."/>
            <person name="Hahn C."/>
            <person name="Garcia-Roger E.M."/>
            <person name="Carmona M.J."/>
            <person name="Serra M."/>
            <person name="Gomez A."/>
        </authorList>
    </citation>
    <scope>NUCLEOTIDE SEQUENCE [LARGE SCALE GENOMIC DNA]</scope>
    <source>
        <strain evidence="1">HYR1</strain>
    </source>
</reference>
<evidence type="ECO:0000313" key="2">
    <source>
        <dbReference type="Proteomes" id="UP000276133"/>
    </source>
</evidence>
<dbReference type="AlphaFoldDB" id="A0A3M7RKR0"/>
<sequence>MKLYHVNIIVWRHGAWLNKAMLTYHPSIYTLNIIIDERIRKIVKKYSLGIFNIILKMLKVASN</sequence>
<dbReference type="Proteomes" id="UP000276133">
    <property type="component" value="Unassembled WGS sequence"/>
</dbReference>
<proteinExistence type="predicted"/>
<gene>
    <name evidence="1" type="ORF">BpHYR1_043782</name>
</gene>
<organism evidence="1 2">
    <name type="scientific">Brachionus plicatilis</name>
    <name type="common">Marine rotifer</name>
    <name type="synonym">Brachionus muelleri</name>
    <dbReference type="NCBI Taxonomy" id="10195"/>
    <lineage>
        <taxon>Eukaryota</taxon>
        <taxon>Metazoa</taxon>
        <taxon>Spiralia</taxon>
        <taxon>Gnathifera</taxon>
        <taxon>Rotifera</taxon>
        <taxon>Eurotatoria</taxon>
        <taxon>Monogononta</taxon>
        <taxon>Pseudotrocha</taxon>
        <taxon>Ploima</taxon>
        <taxon>Brachionidae</taxon>
        <taxon>Brachionus</taxon>
    </lineage>
</organism>
<comment type="caution">
    <text evidence="1">The sequence shown here is derived from an EMBL/GenBank/DDBJ whole genome shotgun (WGS) entry which is preliminary data.</text>
</comment>
<evidence type="ECO:0000313" key="1">
    <source>
        <dbReference type="EMBL" id="RNA23888.1"/>
    </source>
</evidence>
<keyword evidence="2" id="KW-1185">Reference proteome</keyword>
<dbReference type="EMBL" id="REGN01003201">
    <property type="protein sequence ID" value="RNA23888.1"/>
    <property type="molecule type" value="Genomic_DNA"/>
</dbReference>
<protein>
    <submittedName>
        <fullName evidence="1">Uncharacterized protein</fullName>
    </submittedName>
</protein>
<name>A0A3M7RKR0_BRAPC</name>
<accession>A0A3M7RKR0</accession>